<gene>
    <name evidence="3" type="primary">ARPP21</name>
    <name evidence="3" type="ORF">CEXT_352631</name>
</gene>
<proteinExistence type="predicted"/>
<name>A0AAV4TVM5_CAEEX</name>
<dbReference type="AlphaFoldDB" id="A0AAV4TVM5"/>
<evidence type="ECO:0000313" key="3">
    <source>
        <dbReference type="EMBL" id="GIY49541.1"/>
    </source>
</evidence>
<feature type="chain" id="PRO_5043842583" evidence="2">
    <location>
        <begin position="17"/>
        <end position="172"/>
    </location>
</feature>
<feature type="compositionally biased region" description="Low complexity" evidence="1">
    <location>
        <begin position="85"/>
        <end position="120"/>
    </location>
</feature>
<accession>A0AAV4TVM5</accession>
<feature type="signal peptide" evidence="2">
    <location>
        <begin position="1"/>
        <end position="16"/>
    </location>
</feature>
<organism evidence="3 4">
    <name type="scientific">Caerostris extrusa</name>
    <name type="common">Bark spider</name>
    <name type="synonym">Caerostris bankana</name>
    <dbReference type="NCBI Taxonomy" id="172846"/>
    <lineage>
        <taxon>Eukaryota</taxon>
        <taxon>Metazoa</taxon>
        <taxon>Ecdysozoa</taxon>
        <taxon>Arthropoda</taxon>
        <taxon>Chelicerata</taxon>
        <taxon>Arachnida</taxon>
        <taxon>Araneae</taxon>
        <taxon>Araneomorphae</taxon>
        <taxon>Entelegynae</taxon>
        <taxon>Araneoidea</taxon>
        <taxon>Araneidae</taxon>
        <taxon>Caerostris</taxon>
    </lineage>
</organism>
<comment type="caution">
    <text evidence="3">The sequence shown here is derived from an EMBL/GenBank/DDBJ whole genome shotgun (WGS) entry which is preliminary data.</text>
</comment>
<keyword evidence="2" id="KW-0732">Signal</keyword>
<protein>
    <submittedName>
        <fullName evidence="3">cAMP-regulated phosphoprotein 21</fullName>
    </submittedName>
</protein>
<feature type="region of interest" description="Disordered" evidence="1">
    <location>
        <begin position="81"/>
        <end position="120"/>
    </location>
</feature>
<reference evidence="3 4" key="1">
    <citation type="submission" date="2021-06" db="EMBL/GenBank/DDBJ databases">
        <title>Caerostris extrusa draft genome.</title>
        <authorList>
            <person name="Kono N."/>
            <person name="Arakawa K."/>
        </authorList>
    </citation>
    <scope>NUCLEOTIDE SEQUENCE [LARGE SCALE GENOMIC DNA]</scope>
</reference>
<sequence>MFKFLIFRLFRILVNSQQPGSQALKDSSKDFPPSSAVEQPLTWPYSTGTDILFPGVFINPQAGYPRVTFSTCQPISISTSDQVPTTTIGHVSTGTSTSSSTQSVHRPQPSSLQSQVQQSHTTVNTSSPTVFYVPYISQVPSSVSHPSSLAPVQRHQAQSTHFIAEPRPLVLV</sequence>
<evidence type="ECO:0000256" key="2">
    <source>
        <dbReference type="SAM" id="SignalP"/>
    </source>
</evidence>
<keyword evidence="4" id="KW-1185">Reference proteome</keyword>
<evidence type="ECO:0000256" key="1">
    <source>
        <dbReference type="SAM" id="MobiDB-lite"/>
    </source>
</evidence>
<evidence type="ECO:0000313" key="4">
    <source>
        <dbReference type="Proteomes" id="UP001054945"/>
    </source>
</evidence>
<dbReference type="Proteomes" id="UP001054945">
    <property type="component" value="Unassembled WGS sequence"/>
</dbReference>
<dbReference type="EMBL" id="BPLR01011850">
    <property type="protein sequence ID" value="GIY49541.1"/>
    <property type="molecule type" value="Genomic_DNA"/>
</dbReference>